<accession>A0A1H5XXV9</accession>
<keyword evidence="5" id="KW-0378">Hydrolase</keyword>
<name>A0A1H5XXV9_9CLOT</name>
<dbReference type="GO" id="GO:0006289">
    <property type="term" value="P:nucleotide-excision repair"/>
    <property type="evidence" value="ECO:0007669"/>
    <property type="project" value="InterPro"/>
</dbReference>
<evidence type="ECO:0000313" key="7">
    <source>
        <dbReference type="EMBL" id="SEG16614.1"/>
    </source>
</evidence>
<gene>
    <name evidence="7" type="ORF">SAMN05660865_01896</name>
</gene>
<protein>
    <submittedName>
        <fullName evidence="7">UV-damage endonuclease</fullName>
    </submittedName>
</protein>
<dbReference type="Pfam" id="PF03851">
    <property type="entry name" value="UvdE"/>
    <property type="match status" value="1"/>
</dbReference>
<evidence type="ECO:0000313" key="8">
    <source>
        <dbReference type="Proteomes" id="UP000242850"/>
    </source>
</evidence>
<reference evidence="8" key="1">
    <citation type="submission" date="2016-10" db="EMBL/GenBank/DDBJ databases">
        <authorList>
            <person name="Varghese N."/>
            <person name="Submissions S."/>
        </authorList>
    </citation>
    <scope>NUCLEOTIDE SEQUENCE [LARGE SCALE GENOMIC DNA]</scope>
    <source>
        <strain evidence="8">DSM 5463</strain>
    </source>
</reference>
<organism evidence="7 8">
    <name type="scientific">Caloramator fervidus</name>
    <dbReference type="NCBI Taxonomy" id="29344"/>
    <lineage>
        <taxon>Bacteria</taxon>
        <taxon>Bacillati</taxon>
        <taxon>Bacillota</taxon>
        <taxon>Clostridia</taxon>
        <taxon>Eubacteriales</taxon>
        <taxon>Clostridiaceae</taxon>
        <taxon>Caloramator</taxon>
    </lineage>
</organism>
<dbReference type="PANTHER" id="PTHR31290">
    <property type="entry name" value="UV-DAMAGE ENDONUCLEASE"/>
    <property type="match status" value="1"/>
</dbReference>
<keyword evidence="4" id="KW-0228">DNA excision</keyword>
<dbReference type="NCBIfam" id="TIGR00629">
    <property type="entry name" value="uvde"/>
    <property type="match status" value="1"/>
</dbReference>
<keyword evidence="3" id="KW-0227">DNA damage</keyword>
<evidence type="ECO:0000256" key="5">
    <source>
        <dbReference type="ARBA" id="ARBA00022801"/>
    </source>
</evidence>
<sequence>MRIGYACIPLGVDWSTNRKISLKNFSNEKFLKITKLNLEDLKKILEYNVKNNIYLFRISSDIIPFGSHSVNNILWQKIFKNELENIGVFIKKNKIRVSMHPGQYTVLNSPSQEIVKRAIKDIEYHTQFLDSLSVDYSHKIVIHLGGRYNDKIESIKRFIKNFKMLSESAKKRLVIENDEKIFNFDDVLYVSYVLNIPIIFDYFHHLINPVDRNLREILSLAKETWKKEDGNIKIHYSEQSHIRKLGSHSEFIQTAKFLEFYNTIKRFDPDIMLETKDKNISAIKCICLISNNKNKLYNEWEKYKYLVMEKSYNLYEECSQILNTTHDAKKFYNKIDTALVSPFNEENFKNTLFHVWDYLVL</sequence>
<evidence type="ECO:0000256" key="1">
    <source>
        <dbReference type="ARBA" id="ARBA00022722"/>
    </source>
</evidence>
<dbReference type="EMBL" id="FNUK01000044">
    <property type="protein sequence ID" value="SEG16614.1"/>
    <property type="molecule type" value="Genomic_DNA"/>
</dbReference>
<dbReference type="GO" id="GO:0016787">
    <property type="term" value="F:hydrolase activity"/>
    <property type="evidence" value="ECO:0007669"/>
    <property type="project" value="UniProtKB-KW"/>
</dbReference>
<dbReference type="Gene3D" id="3.20.20.150">
    <property type="entry name" value="Divalent-metal-dependent TIM barrel enzymes"/>
    <property type="match status" value="1"/>
</dbReference>
<dbReference type="AlphaFoldDB" id="A0A1H5XXV9"/>
<keyword evidence="8" id="KW-1185">Reference proteome</keyword>
<evidence type="ECO:0000256" key="6">
    <source>
        <dbReference type="ARBA" id="ARBA00023204"/>
    </source>
</evidence>
<dbReference type="SUPFAM" id="SSF51658">
    <property type="entry name" value="Xylose isomerase-like"/>
    <property type="match status" value="1"/>
</dbReference>
<evidence type="ECO:0000256" key="2">
    <source>
        <dbReference type="ARBA" id="ARBA00022759"/>
    </source>
</evidence>
<dbReference type="GO" id="GO:0009411">
    <property type="term" value="P:response to UV"/>
    <property type="evidence" value="ECO:0007669"/>
    <property type="project" value="InterPro"/>
</dbReference>
<dbReference type="InterPro" id="IPR036237">
    <property type="entry name" value="Xyl_isomerase-like_sf"/>
</dbReference>
<dbReference type="Proteomes" id="UP000242850">
    <property type="component" value="Unassembled WGS sequence"/>
</dbReference>
<evidence type="ECO:0000256" key="4">
    <source>
        <dbReference type="ARBA" id="ARBA00022769"/>
    </source>
</evidence>
<keyword evidence="1" id="KW-0540">Nuclease</keyword>
<evidence type="ECO:0000256" key="3">
    <source>
        <dbReference type="ARBA" id="ARBA00022763"/>
    </source>
</evidence>
<keyword evidence="2 7" id="KW-0255">Endonuclease</keyword>
<dbReference type="RefSeq" id="WP_103896766.1">
    <property type="nucleotide sequence ID" value="NZ_FNUK01000044.1"/>
</dbReference>
<dbReference type="GO" id="GO:0004519">
    <property type="term" value="F:endonuclease activity"/>
    <property type="evidence" value="ECO:0007669"/>
    <property type="project" value="UniProtKB-KW"/>
</dbReference>
<proteinExistence type="predicted"/>
<dbReference type="InterPro" id="IPR004601">
    <property type="entry name" value="UvdE"/>
</dbReference>
<keyword evidence="6" id="KW-0234">DNA repair</keyword>
<dbReference type="OrthoDB" id="9782576at2"/>
<dbReference type="PANTHER" id="PTHR31290:SF5">
    <property type="entry name" value="UV-DAMAGE ENDONUCLEASE"/>
    <property type="match status" value="1"/>
</dbReference>